<dbReference type="InterPro" id="IPR051685">
    <property type="entry name" value="Ycf3/AcsC/BcsC/TPR_MFPF"/>
</dbReference>
<accession>A0A814TTC4</accession>
<name>A0A814TTC4_9BILA</name>
<dbReference type="PANTHER" id="PTHR44943">
    <property type="entry name" value="CELLULOSE SYNTHASE OPERON PROTEIN C"/>
    <property type="match status" value="1"/>
</dbReference>
<evidence type="ECO:0000313" key="4">
    <source>
        <dbReference type="EMBL" id="CAF1165593.1"/>
    </source>
</evidence>
<evidence type="ECO:0000256" key="2">
    <source>
        <dbReference type="ARBA" id="ARBA00022803"/>
    </source>
</evidence>
<dbReference type="EMBL" id="CAJNOU010001186">
    <property type="protein sequence ID" value="CAF1165593.1"/>
    <property type="molecule type" value="Genomic_DNA"/>
</dbReference>
<protein>
    <submittedName>
        <fullName evidence="4">Uncharacterized protein</fullName>
    </submittedName>
</protein>
<dbReference type="SMART" id="SM00028">
    <property type="entry name" value="TPR"/>
    <property type="match status" value="9"/>
</dbReference>
<organism evidence="4 5">
    <name type="scientific">Rotaria sordida</name>
    <dbReference type="NCBI Taxonomy" id="392033"/>
    <lineage>
        <taxon>Eukaryota</taxon>
        <taxon>Metazoa</taxon>
        <taxon>Spiralia</taxon>
        <taxon>Gnathifera</taxon>
        <taxon>Rotifera</taxon>
        <taxon>Eurotatoria</taxon>
        <taxon>Bdelloidea</taxon>
        <taxon>Philodinida</taxon>
        <taxon>Philodinidae</taxon>
        <taxon>Rotaria</taxon>
    </lineage>
</organism>
<reference evidence="4" key="1">
    <citation type="submission" date="2021-02" db="EMBL/GenBank/DDBJ databases">
        <authorList>
            <person name="Nowell W R."/>
        </authorList>
    </citation>
    <scope>NUCLEOTIDE SEQUENCE</scope>
</reference>
<dbReference type="InterPro" id="IPR019734">
    <property type="entry name" value="TPR_rpt"/>
</dbReference>
<dbReference type="InterPro" id="IPR011990">
    <property type="entry name" value="TPR-like_helical_dom_sf"/>
</dbReference>
<evidence type="ECO:0000256" key="3">
    <source>
        <dbReference type="PROSITE-ProRule" id="PRU00339"/>
    </source>
</evidence>
<proteinExistence type="predicted"/>
<dbReference type="PROSITE" id="PS50005">
    <property type="entry name" value="TPR"/>
    <property type="match status" value="2"/>
</dbReference>
<gene>
    <name evidence="4" type="ORF">SEV965_LOCUS19221</name>
</gene>
<evidence type="ECO:0000256" key="1">
    <source>
        <dbReference type="ARBA" id="ARBA00022737"/>
    </source>
</evidence>
<keyword evidence="1" id="KW-0677">Repeat</keyword>
<keyword evidence="2 3" id="KW-0802">TPR repeat</keyword>
<dbReference type="Pfam" id="PF13374">
    <property type="entry name" value="TPR_10"/>
    <property type="match status" value="1"/>
</dbReference>
<dbReference type="Proteomes" id="UP000663889">
    <property type="component" value="Unassembled WGS sequence"/>
</dbReference>
<dbReference type="Gene3D" id="3.90.176.10">
    <property type="entry name" value="Toxin ADP-ribosyltransferase, Chain A, domain 1"/>
    <property type="match status" value="1"/>
</dbReference>
<comment type="caution">
    <text evidence="4">The sequence shown here is derived from an EMBL/GenBank/DDBJ whole genome shotgun (WGS) entry which is preliminary data.</text>
</comment>
<dbReference type="SUPFAM" id="SSF56399">
    <property type="entry name" value="ADP-ribosylation"/>
    <property type="match status" value="1"/>
</dbReference>
<feature type="repeat" description="TPR" evidence="3">
    <location>
        <begin position="383"/>
        <end position="416"/>
    </location>
</feature>
<dbReference type="Gene3D" id="1.25.40.10">
    <property type="entry name" value="Tetratricopeptide repeat domain"/>
    <property type="match status" value="3"/>
</dbReference>
<sequence length="1943" mass="229800">MTIFKQQYEQDQSTNLLNKFAYFIDFWNPLFIDLLFDLPQTDYEQQKIKFLEQCRIYYRANESVLQIIDKFENEYKPEFAIRWYLIDSFVFRLLNKVMRQQNIEGILILPFFIFDLFNELNKIYHEFIDSNVYEDNTYEIVYRGQKMFIHEIDKLKKNLNYGPIIMSINSFFSASRTQGIALRFSGAIETDNVTSIFMEDMKPVLFEIEIKIDHKMQLKRKSFADVSHLWNGLKLDKQEVIFMVDSFFQIDSNIEDKEIETIVSGEKVKVVVTLIKLKFINEDDINIPIMKDYQILKSTKTIEGKLVRIGNLLIDQSLSIGSSHSKADLYYKILFNEPKLSMTAACLTGQAWIALKREQYNLAIKLALEALSIVDKSNDELKITILNCLGGVYLKLKNFPKAIEYYTQAYNLSKPTDDKIVNNNYSGPCIPIDKYAMYDNYRNISSINIACIHKKNGDIQLAWNMYKEAIDCEMRDTNDFHCHTCMTIAEFGTHEMIITQEEKTRAWKNWENFLDLGLVDILKYRTSVLTGYLSFNHQYDFPSHRYNNNYCRTMTINYFRKVEKQCVPYTSNHEYYLYTLQCYERLAELYRDWNNRFIDYYEKMIELCLKYHPDDLENIIISYKDLLEQLKKTCDECVDWNWYEDNSVDNVYRGQMMFASELDKLKTNLQYGTIISINSSFSASRDKAVALDFAGATGSDYTTKTSSSDIKLVVFEITITIDHKNPMKRKPFADVSFIMNDGKQDKPHELEVLLMAGSFFQIDEIIENEEMEATYQTKKLKGVVTFVKLTLIDEDRSTLPIIKDYKILKSTKTIEGKAIRIGNLLIDYSLSIRSPCSKADSYYKALFNEPKLMMTVTCLTGQAWVALKREQYDLAIKLALDALSIDNKFNNELTITILNCLGGVYSKLKNYPEALKYYKLAYDLSKPTDEKIANKSYQGPCIPIDKYAMYDNYRNISSINIACIHQKRGDIQLAWNMYKEVIDCDMRDTTDFHCHICMTIAESGTHDTQLTPEEHHRRWENWKCFLDLGLVDMLKYRTPVITGYLSLSHEYDFPSRRYNNTYCRSMAIDYFQKCYERLATLYQHWDNRSIDYYEKMIQLCLKYQPDDLKNITIGYEGMKKIYKQQQIERPDHAEYLSMLLCVDANSTKVCLDDIPMTPPASVTTPSLTSMTPLTFGTLFQNIKHLDFAFECYDKRIDPRLKTEPNLCKKVIYCRLKVAALYYDQGQVIDATKSLSEVHLLSQQFGSELKEVQKDSVMTYENLMNFACRHPVVGHFIEDDLITYYVFYIWTHQIIDHYLKEKNFDSAIELHFKMIRFLENYRNHINREYDIGTFISTTLENYDRIAHIYQLKKYNLDQTINIYQEQIDFLANYEVETIPKRIQTIISKCQQFAADHTEQAREMYSKLVIFLQKNRLQYVPDLSIAYGELAQLNGIGYKDSSNAFTTAIYSSNSARVRDLRKRISGYKVKAKNYFDEHQIDKAIKVYRTELLPFLLENHARDDEQIGTCYRQMASLYYEQNVSEALTYYAKAIDIYQTQKDSFYTEDAFQLNPNVCRRYAGTLFMCYNSLMTIYMALQDQNSTEHYTTRYFIENDLISFIFYVWKYEIIKQYLIENNFDLAISLHYKMIYFLEKYRLIVNTRYNLNEFIQTTLQNYDEIVIIYQLKKTNLNQIMNIYQEQIEFLAKYQTETVQKHINTIIFKCRQFASAHEEQAIELYSKLIIFIQKNRLQYLSHLSIAYKELIQLNDTNNKKQQCLDSSDEITTDNYLPNSYRIVDLKQRILDYKQKAKHYLDNNQFDRAIEVYRTELLPFLLENHARDDEHIATCYRQLATLYYEENEKNIRIALNYYQKAIDIYEMQKDNFYTEYAFELNPNVCRRYADTLFMCYNIMKTIYIILNDQISSEIYRQKGIDIYEKHKNQFQFSGNPATNMVTVQIRPFVELNY</sequence>
<feature type="repeat" description="TPR" evidence="3">
    <location>
        <begin position="895"/>
        <end position="928"/>
    </location>
</feature>
<dbReference type="PANTHER" id="PTHR44943:SF8">
    <property type="entry name" value="TPR REPEAT-CONTAINING PROTEIN MJ0263"/>
    <property type="match status" value="1"/>
</dbReference>
<evidence type="ECO:0000313" key="5">
    <source>
        <dbReference type="Proteomes" id="UP000663889"/>
    </source>
</evidence>
<dbReference type="SUPFAM" id="SSF48452">
    <property type="entry name" value="TPR-like"/>
    <property type="match status" value="2"/>
</dbReference>